<proteinExistence type="predicted"/>
<dbReference type="RefSeq" id="WP_261606863.1">
    <property type="nucleotide sequence ID" value="NZ_JAODOR010000009.1"/>
</dbReference>
<comment type="caution">
    <text evidence="2">The sequence shown here is derived from an EMBL/GenBank/DDBJ whole genome shotgun (WGS) entry which is preliminary data.</text>
</comment>
<reference evidence="2 3" key="1">
    <citation type="journal article" date="2024" name="Int. J. Syst. Evol. Microbiol.">
        <title>Microbacterium memoriense sp. nov., a member of the Actinomycetota from marine beach sediment of the north coast of Portugal.</title>
        <authorList>
            <person name="Santos J.D.N.D."/>
            <person name="Klimek D."/>
            <person name="Calusinska M."/>
            <person name="Lobo-da-Cunha A."/>
            <person name="Catita J."/>
            <person name="Goncalves H."/>
            <person name="Gonzalez I."/>
            <person name="Lage O.M."/>
        </authorList>
    </citation>
    <scope>NUCLEOTIDE SEQUENCE [LARGE SCALE GENOMIC DNA]</scope>
    <source>
        <strain evidence="2 3">PMIC_1C1B</strain>
    </source>
</reference>
<evidence type="ECO:0000313" key="3">
    <source>
        <dbReference type="Proteomes" id="UP001300496"/>
    </source>
</evidence>
<dbReference type="Gene3D" id="3.40.50.720">
    <property type="entry name" value="NAD(P)-binding Rossmann-like Domain"/>
    <property type="match status" value="1"/>
</dbReference>
<feature type="domain" description="THIF-type NAD/FAD binding fold" evidence="1">
    <location>
        <begin position="22"/>
        <end position="251"/>
    </location>
</feature>
<protein>
    <submittedName>
        <fullName evidence="2">HesA/MoeB/ThiF family protein</fullName>
    </submittedName>
</protein>
<dbReference type="Proteomes" id="UP001300496">
    <property type="component" value="Unassembled WGS sequence"/>
</dbReference>
<name>A0ABT2PCM5_9MICO</name>
<evidence type="ECO:0000313" key="2">
    <source>
        <dbReference type="EMBL" id="MCT9002328.1"/>
    </source>
</evidence>
<dbReference type="PANTHER" id="PTHR10953">
    <property type="entry name" value="UBIQUITIN-ACTIVATING ENZYME E1"/>
    <property type="match status" value="1"/>
</dbReference>
<organism evidence="2 3">
    <name type="scientific">Microbacterium memoriense</name>
    <dbReference type="NCBI Taxonomy" id="2978350"/>
    <lineage>
        <taxon>Bacteria</taxon>
        <taxon>Bacillati</taxon>
        <taxon>Actinomycetota</taxon>
        <taxon>Actinomycetes</taxon>
        <taxon>Micrococcales</taxon>
        <taxon>Microbacteriaceae</taxon>
        <taxon>Microbacterium</taxon>
    </lineage>
</organism>
<dbReference type="EMBL" id="JAODOR010000009">
    <property type="protein sequence ID" value="MCT9002328.1"/>
    <property type="molecule type" value="Genomic_DNA"/>
</dbReference>
<sequence>MGEQSPLVEPGRPLTADERARYQRQLVLPEIGELGQRRLVNARVLVVGAGGLGSPVLTALAGAGVGTLGVVDDDTVAISNLHRQTIHAGAAVGTAKVDSVVRAVGELNPLVTVMPFRERLTADTARAIARGFDLIVDGADTFTTHADVAAAADEHGIPVVWGSALGWDGQVAVFDRTAGGVGLEDLYPVLPADQPGGACQVEGIVGPVCGAVGSVMAIEAIKLIVGTGRSLRGRMLVLDARDQTWREVAIRPR</sequence>
<dbReference type="InterPro" id="IPR045886">
    <property type="entry name" value="ThiF/MoeB/HesA"/>
</dbReference>
<dbReference type="CDD" id="cd00757">
    <property type="entry name" value="ThiF_MoeB_HesA_family"/>
    <property type="match status" value="1"/>
</dbReference>
<dbReference type="InterPro" id="IPR000594">
    <property type="entry name" value="ThiF_NAD_FAD-bd"/>
</dbReference>
<evidence type="ECO:0000259" key="1">
    <source>
        <dbReference type="Pfam" id="PF00899"/>
    </source>
</evidence>
<gene>
    <name evidence="2" type="ORF">N4R40_08115</name>
</gene>
<dbReference type="InterPro" id="IPR035985">
    <property type="entry name" value="Ubiquitin-activating_enz"/>
</dbReference>
<dbReference type="Pfam" id="PF00899">
    <property type="entry name" value="ThiF"/>
    <property type="match status" value="1"/>
</dbReference>
<dbReference type="SUPFAM" id="SSF69572">
    <property type="entry name" value="Activating enzymes of the ubiquitin-like proteins"/>
    <property type="match status" value="1"/>
</dbReference>
<keyword evidence="3" id="KW-1185">Reference proteome</keyword>
<accession>A0ABT2PCM5</accession>
<dbReference type="PANTHER" id="PTHR10953:SF102">
    <property type="entry name" value="ADENYLYLTRANSFERASE AND SULFURTRANSFERASE MOCS3"/>
    <property type="match status" value="1"/>
</dbReference>